<dbReference type="Pfam" id="PF00581">
    <property type="entry name" value="Rhodanese"/>
    <property type="match status" value="2"/>
</dbReference>
<dbReference type="FunFam" id="3.40.250.10:FF:000015">
    <property type="entry name" value="Sulfurtransferase"/>
    <property type="match status" value="1"/>
</dbReference>
<dbReference type="PROSITE" id="PS50206">
    <property type="entry name" value="RHODANESE_3"/>
    <property type="match status" value="2"/>
</dbReference>
<keyword evidence="1" id="KW-0808">Transferase</keyword>
<proteinExistence type="predicted"/>
<dbReference type="InterPro" id="IPR001763">
    <property type="entry name" value="Rhodanese-like_dom"/>
</dbReference>
<dbReference type="CDD" id="cd01449">
    <property type="entry name" value="TST_Repeat_2"/>
    <property type="match status" value="1"/>
</dbReference>
<dbReference type="SUPFAM" id="SSF52821">
    <property type="entry name" value="Rhodanese/Cell cycle control phosphatase"/>
    <property type="match status" value="2"/>
</dbReference>
<reference evidence="5" key="1">
    <citation type="journal article" date="2023" name="Mol. Biol. Evol.">
        <title>Third-Generation Sequencing Reveals the Adaptive Role of the Epigenome in Three Deep-Sea Polychaetes.</title>
        <authorList>
            <person name="Perez M."/>
            <person name="Aroh O."/>
            <person name="Sun Y."/>
            <person name="Lan Y."/>
            <person name="Juniper S.K."/>
            <person name="Young C.R."/>
            <person name="Angers B."/>
            <person name="Qian P.Y."/>
        </authorList>
    </citation>
    <scope>NUCLEOTIDE SEQUENCE</scope>
    <source>
        <strain evidence="5">P08H-3</strain>
    </source>
</reference>
<dbReference type="InterPro" id="IPR045078">
    <property type="entry name" value="TST/MPST-like"/>
</dbReference>
<dbReference type="Gene3D" id="3.40.250.10">
    <property type="entry name" value="Rhodanese-like domain"/>
    <property type="match status" value="3"/>
</dbReference>
<keyword evidence="2" id="KW-0677">Repeat</keyword>
<comment type="caution">
    <text evidence="5">The sequence shown here is derived from an EMBL/GenBank/DDBJ whole genome shotgun (WGS) entry which is preliminary data.</text>
</comment>
<evidence type="ECO:0000259" key="4">
    <source>
        <dbReference type="PROSITE" id="PS50206"/>
    </source>
</evidence>
<feature type="domain" description="Rhodanese" evidence="4">
    <location>
        <begin position="280"/>
        <end position="368"/>
    </location>
</feature>
<dbReference type="Proteomes" id="UP001208570">
    <property type="component" value="Unassembled WGS sequence"/>
</dbReference>
<dbReference type="SMART" id="SM00450">
    <property type="entry name" value="RHOD"/>
    <property type="match status" value="2"/>
</dbReference>
<evidence type="ECO:0000256" key="1">
    <source>
        <dbReference type="ARBA" id="ARBA00022679"/>
    </source>
</evidence>
<protein>
    <recommendedName>
        <fullName evidence="4">Rhodanese domain-containing protein</fullName>
    </recommendedName>
</protein>
<evidence type="ECO:0000313" key="5">
    <source>
        <dbReference type="EMBL" id="KAK2144969.1"/>
    </source>
</evidence>
<dbReference type="GO" id="GO:0005739">
    <property type="term" value="C:mitochondrion"/>
    <property type="evidence" value="ECO:0007669"/>
    <property type="project" value="TreeGrafter"/>
</dbReference>
<name>A0AAD9MVX5_9ANNE</name>
<dbReference type="EMBL" id="JAODUP010000715">
    <property type="protein sequence ID" value="KAK2144969.1"/>
    <property type="molecule type" value="Genomic_DNA"/>
</dbReference>
<dbReference type="GO" id="GO:0004792">
    <property type="term" value="F:thiosulfate-cyanide sulfurtransferase activity"/>
    <property type="evidence" value="ECO:0007669"/>
    <property type="project" value="TreeGrafter"/>
</dbReference>
<feature type="domain" description="Rhodanese" evidence="4">
    <location>
        <begin position="21"/>
        <end position="141"/>
    </location>
</feature>
<evidence type="ECO:0000256" key="3">
    <source>
        <dbReference type="SAM" id="MobiDB-lite"/>
    </source>
</evidence>
<accession>A0AAD9MVX5</accession>
<dbReference type="CDD" id="cd01448">
    <property type="entry name" value="TST_Repeat_1"/>
    <property type="match status" value="1"/>
</dbReference>
<dbReference type="PANTHER" id="PTHR11364">
    <property type="entry name" value="THIOSULFATE SULFERTANSFERASE"/>
    <property type="match status" value="1"/>
</dbReference>
<sequence length="372" mass="42510">MSANITTVVSTKWLSDKLASNPSNFRLLDGSWHLPSLKRDPKKEYLQEHIPTAQFFDIEECRDKSTDIDDMLPSPEEFNAYVGNLGIDNNTHVVIYDNNEKVGMLSAQRVWWVFRVFGHEKVSVVDGGLPKWKKDGYGLTDVIEKVEKKQFKSVYHPEMVVSFDEMVANLEKKEFTVADARPPGRYDGTAPEPRAVRKGTSHYVRALKNEMSKIDVSIEKKRSDKMSETEVKKKMDKHDKKDYKTKKIETKKKGDRKGYGNKKLDILLQHYGETKGSNVKSGHIPGTVNVPFFLMLNPETKTLKSPEKMLEAFKEKGIDIDKPLTATCGSGISASMLVLACHLLDKHHIRLYDGSWTEWFFKAKKEHILTKD</sequence>
<dbReference type="AlphaFoldDB" id="A0AAD9MVX5"/>
<evidence type="ECO:0000313" key="6">
    <source>
        <dbReference type="Proteomes" id="UP001208570"/>
    </source>
</evidence>
<organism evidence="5 6">
    <name type="scientific">Paralvinella palmiformis</name>
    <dbReference type="NCBI Taxonomy" id="53620"/>
    <lineage>
        <taxon>Eukaryota</taxon>
        <taxon>Metazoa</taxon>
        <taxon>Spiralia</taxon>
        <taxon>Lophotrochozoa</taxon>
        <taxon>Annelida</taxon>
        <taxon>Polychaeta</taxon>
        <taxon>Sedentaria</taxon>
        <taxon>Canalipalpata</taxon>
        <taxon>Terebellida</taxon>
        <taxon>Terebelliformia</taxon>
        <taxon>Alvinellidae</taxon>
        <taxon>Paralvinella</taxon>
    </lineage>
</organism>
<feature type="region of interest" description="Disordered" evidence="3">
    <location>
        <begin position="218"/>
        <end position="243"/>
    </location>
</feature>
<evidence type="ECO:0000256" key="2">
    <source>
        <dbReference type="ARBA" id="ARBA00022737"/>
    </source>
</evidence>
<keyword evidence="6" id="KW-1185">Reference proteome</keyword>
<dbReference type="PANTHER" id="PTHR11364:SF27">
    <property type="entry name" value="SULFURTRANSFERASE"/>
    <property type="match status" value="1"/>
</dbReference>
<gene>
    <name evidence="5" type="ORF">LSH36_715g01085</name>
</gene>
<dbReference type="InterPro" id="IPR036873">
    <property type="entry name" value="Rhodanese-like_dom_sf"/>
</dbReference>